<dbReference type="InterPro" id="IPR021747">
    <property type="entry name" value="DUF3313"/>
</dbReference>
<dbReference type="KEGG" id="nneo:PQG83_00690"/>
<name>A0AA96JWA5_9BACT</name>
<accession>A0AA96JWA5</accession>
<dbReference type="RefSeq" id="WP_312745574.1">
    <property type="nucleotide sequence ID" value="NZ_CP116968.1"/>
</dbReference>
<dbReference type="EMBL" id="CP116968">
    <property type="protein sequence ID" value="WNM62293.1"/>
    <property type="molecule type" value="Genomic_DNA"/>
</dbReference>
<dbReference type="Proteomes" id="UP001302494">
    <property type="component" value="Chromosome"/>
</dbReference>
<protein>
    <submittedName>
        <fullName evidence="1">DUF3313 domain-containing protein</fullName>
    </submittedName>
</protein>
<evidence type="ECO:0000313" key="1">
    <source>
        <dbReference type="EMBL" id="WNM62293.1"/>
    </source>
</evidence>
<proteinExistence type="predicted"/>
<dbReference type="Pfam" id="PF11769">
    <property type="entry name" value="DUF3313"/>
    <property type="match status" value="1"/>
</dbReference>
<sequence length="160" mass="17620">MLKEGEKGQATLVYIKEDPAKWKSFDKILLKPVQVWRGEESNAKDMDKEDAELLGRYLWSKLNEELQKDYQMVDKPGPGVLVFEMAITETGKSMPILDLATNLYPGALVLSQGKRLALGTNSFVGEASVEAKGTDAQDGTLMFAAVDRRGGGEISHEKSI</sequence>
<keyword evidence="2" id="KW-1185">Reference proteome</keyword>
<gene>
    <name evidence="1" type="ORF">PQG83_00690</name>
</gene>
<organism evidence="1 2">
    <name type="scientific">Candidatus Nitrospira neomarina</name>
    <dbReference type="NCBI Taxonomy" id="3020899"/>
    <lineage>
        <taxon>Bacteria</taxon>
        <taxon>Pseudomonadati</taxon>
        <taxon>Nitrospirota</taxon>
        <taxon>Nitrospiria</taxon>
        <taxon>Nitrospirales</taxon>
        <taxon>Nitrospiraceae</taxon>
        <taxon>Nitrospira</taxon>
    </lineage>
</organism>
<dbReference type="AlphaFoldDB" id="A0AA96JWA5"/>
<evidence type="ECO:0000313" key="2">
    <source>
        <dbReference type="Proteomes" id="UP001302494"/>
    </source>
</evidence>
<reference evidence="1 2" key="1">
    <citation type="submission" date="2023-01" db="EMBL/GenBank/DDBJ databases">
        <title>Cultivation and genomic characterization of new, ubiquitous marine nitrite-oxidizing bacteria from the Nitrospirales.</title>
        <authorList>
            <person name="Mueller A.J."/>
            <person name="Daebeler A."/>
            <person name="Herbold C.W."/>
            <person name="Kirkegaard R.H."/>
            <person name="Daims H."/>
        </authorList>
    </citation>
    <scope>NUCLEOTIDE SEQUENCE [LARGE SCALE GENOMIC DNA]</scope>
    <source>
        <strain evidence="1 2">DK</strain>
    </source>
</reference>